<dbReference type="GO" id="GO:0000976">
    <property type="term" value="F:transcription cis-regulatory region binding"/>
    <property type="evidence" value="ECO:0007669"/>
    <property type="project" value="TreeGrafter"/>
</dbReference>
<dbReference type="EMBL" id="BNCK01000007">
    <property type="protein sequence ID" value="GHG00341.1"/>
    <property type="molecule type" value="Genomic_DNA"/>
</dbReference>
<keyword evidence="2" id="KW-0238">DNA-binding</keyword>
<dbReference type="PROSITE" id="PS01124">
    <property type="entry name" value="HTH_ARAC_FAMILY_2"/>
    <property type="match status" value="1"/>
</dbReference>
<protein>
    <submittedName>
        <fullName evidence="5">AraC family transcriptional regulator</fullName>
    </submittedName>
</protein>
<evidence type="ECO:0000313" key="6">
    <source>
        <dbReference type="Proteomes" id="UP000623842"/>
    </source>
</evidence>
<evidence type="ECO:0000259" key="4">
    <source>
        <dbReference type="PROSITE" id="PS01124"/>
    </source>
</evidence>
<organism evidence="5 6">
    <name type="scientific">Thalassotalea marina</name>
    <dbReference type="NCBI Taxonomy" id="1673741"/>
    <lineage>
        <taxon>Bacteria</taxon>
        <taxon>Pseudomonadati</taxon>
        <taxon>Pseudomonadota</taxon>
        <taxon>Gammaproteobacteria</taxon>
        <taxon>Alteromonadales</taxon>
        <taxon>Colwelliaceae</taxon>
        <taxon>Thalassotalea</taxon>
    </lineage>
</organism>
<feature type="domain" description="HTH araC/xylS-type" evidence="4">
    <location>
        <begin position="234"/>
        <end position="333"/>
    </location>
</feature>
<name>A0A919ELQ5_9GAMM</name>
<dbReference type="AlphaFoldDB" id="A0A919ELQ5"/>
<proteinExistence type="predicted"/>
<dbReference type="PANTHER" id="PTHR47894:SF1">
    <property type="entry name" value="HTH-TYPE TRANSCRIPTIONAL REGULATOR VQSM"/>
    <property type="match status" value="1"/>
</dbReference>
<sequence length="333" mass="38656">MTKVFDTQEPIFKSHHLVVALVDLGKQRGIHPDKLLKGSRIFYDDLVRDNITLSYQQTERVIQNITKLSLMADASFLVGRRLFPSHLNEIAPALLNCENVTALFRVMYCFHSLFFPYISVQVHQDQQHIYFIPWTTMSMENNEVSKFLIEVWLALMVSVMKWRLTQTPDFDCAFAFSQPKHVEQYQANLPGTIQFDQPLTVIKCSLGCRQLACVESNVSLKRYHLSNLKRVRQYSVIQLLTSLILQGKVNTLEQASEYVGISPATLKRKLKRFDCNFQTLLDSVRKRQAVFQISYLGYTNEKVAHCMSFNDIPNFRRAFKRWTGMTPSDLRQI</sequence>
<dbReference type="InterPro" id="IPR032687">
    <property type="entry name" value="AraC-type_N"/>
</dbReference>
<reference evidence="5" key="1">
    <citation type="journal article" date="2014" name="Int. J. Syst. Evol. Microbiol.">
        <title>Complete genome sequence of Corynebacterium casei LMG S-19264T (=DSM 44701T), isolated from a smear-ripened cheese.</title>
        <authorList>
            <consortium name="US DOE Joint Genome Institute (JGI-PGF)"/>
            <person name="Walter F."/>
            <person name="Albersmeier A."/>
            <person name="Kalinowski J."/>
            <person name="Ruckert C."/>
        </authorList>
    </citation>
    <scope>NUCLEOTIDE SEQUENCE</scope>
    <source>
        <strain evidence="5">KCTC 42731</strain>
    </source>
</reference>
<gene>
    <name evidence="5" type="ORF">GCM10017161_31250</name>
</gene>
<dbReference type="RefSeq" id="WP_189772494.1">
    <property type="nucleotide sequence ID" value="NZ_BNCK01000007.1"/>
</dbReference>
<keyword evidence="3" id="KW-0804">Transcription</keyword>
<evidence type="ECO:0000256" key="3">
    <source>
        <dbReference type="ARBA" id="ARBA00023163"/>
    </source>
</evidence>
<evidence type="ECO:0000256" key="2">
    <source>
        <dbReference type="ARBA" id="ARBA00023125"/>
    </source>
</evidence>
<dbReference type="GO" id="GO:0003700">
    <property type="term" value="F:DNA-binding transcription factor activity"/>
    <property type="evidence" value="ECO:0007669"/>
    <property type="project" value="InterPro"/>
</dbReference>
<keyword evidence="1" id="KW-0805">Transcription regulation</keyword>
<dbReference type="Pfam" id="PF12625">
    <property type="entry name" value="Arabinose_bd"/>
    <property type="match status" value="1"/>
</dbReference>
<dbReference type="InterPro" id="IPR009057">
    <property type="entry name" value="Homeodomain-like_sf"/>
</dbReference>
<dbReference type="InterPro" id="IPR018060">
    <property type="entry name" value="HTH_AraC"/>
</dbReference>
<evidence type="ECO:0000313" key="5">
    <source>
        <dbReference type="EMBL" id="GHG00341.1"/>
    </source>
</evidence>
<keyword evidence="6" id="KW-1185">Reference proteome</keyword>
<dbReference type="Proteomes" id="UP000623842">
    <property type="component" value="Unassembled WGS sequence"/>
</dbReference>
<dbReference type="PANTHER" id="PTHR47894">
    <property type="entry name" value="HTH-TYPE TRANSCRIPTIONAL REGULATOR GADX"/>
    <property type="match status" value="1"/>
</dbReference>
<comment type="caution">
    <text evidence="5">The sequence shown here is derived from an EMBL/GenBank/DDBJ whole genome shotgun (WGS) entry which is preliminary data.</text>
</comment>
<accession>A0A919ELQ5</accession>
<dbReference type="SUPFAM" id="SSF46689">
    <property type="entry name" value="Homeodomain-like"/>
    <property type="match status" value="1"/>
</dbReference>
<dbReference type="GO" id="GO:0005829">
    <property type="term" value="C:cytosol"/>
    <property type="evidence" value="ECO:0007669"/>
    <property type="project" value="TreeGrafter"/>
</dbReference>
<dbReference type="SMART" id="SM00342">
    <property type="entry name" value="HTH_ARAC"/>
    <property type="match status" value="1"/>
</dbReference>
<dbReference type="Gene3D" id="1.10.10.60">
    <property type="entry name" value="Homeodomain-like"/>
    <property type="match status" value="1"/>
</dbReference>
<evidence type="ECO:0000256" key="1">
    <source>
        <dbReference type="ARBA" id="ARBA00023015"/>
    </source>
</evidence>
<dbReference type="Pfam" id="PF12833">
    <property type="entry name" value="HTH_18"/>
    <property type="match status" value="1"/>
</dbReference>
<reference evidence="5" key="2">
    <citation type="submission" date="2020-09" db="EMBL/GenBank/DDBJ databases">
        <authorList>
            <person name="Sun Q."/>
            <person name="Kim S."/>
        </authorList>
    </citation>
    <scope>NUCLEOTIDE SEQUENCE</scope>
    <source>
        <strain evidence="5">KCTC 42731</strain>
    </source>
</reference>